<dbReference type="AlphaFoldDB" id="A0A919WHZ9"/>
<dbReference type="EMBL" id="BORC01000003">
    <property type="protein sequence ID" value="GIN62056.1"/>
    <property type="molecule type" value="Genomic_DNA"/>
</dbReference>
<reference evidence="1" key="1">
    <citation type="submission" date="2021-03" db="EMBL/GenBank/DDBJ databases">
        <title>Antimicrobial resistance genes in bacteria isolated from Japanese honey, and their potential for conferring macrolide and lincosamide resistance in the American foulbrood pathogen Paenibacillus larvae.</title>
        <authorList>
            <person name="Okamoto M."/>
            <person name="Kumagai M."/>
            <person name="Kanamori H."/>
            <person name="Takamatsu D."/>
        </authorList>
    </citation>
    <scope>NUCLEOTIDE SEQUENCE</scope>
    <source>
        <strain evidence="1">J27TS8</strain>
    </source>
</reference>
<evidence type="ECO:0000313" key="2">
    <source>
        <dbReference type="Proteomes" id="UP000682111"/>
    </source>
</evidence>
<sequence>MIEISAGVHQDKIIELLNNYNEDGIEFTFNEKKGINLYFSTNIEDLEKAASVAKSVIKKQPWGSVLYFRSSPLS</sequence>
<dbReference type="Proteomes" id="UP000682111">
    <property type="component" value="Unassembled WGS sequence"/>
</dbReference>
<gene>
    <name evidence="1" type="ORF">J27TS8_20490</name>
</gene>
<evidence type="ECO:0000313" key="1">
    <source>
        <dbReference type="EMBL" id="GIN62056.1"/>
    </source>
</evidence>
<proteinExistence type="predicted"/>
<organism evidence="1 2">
    <name type="scientific">Robertmurraya siralis</name>
    <dbReference type="NCBI Taxonomy" id="77777"/>
    <lineage>
        <taxon>Bacteria</taxon>
        <taxon>Bacillati</taxon>
        <taxon>Bacillota</taxon>
        <taxon>Bacilli</taxon>
        <taxon>Bacillales</taxon>
        <taxon>Bacillaceae</taxon>
        <taxon>Robertmurraya</taxon>
    </lineage>
</organism>
<protein>
    <submittedName>
        <fullName evidence="1">Uncharacterized protein</fullName>
    </submittedName>
</protein>
<comment type="caution">
    <text evidence="1">The sequence shown here is derived from an EMBL/GenBank/DDBJ whole genome shotgun (WGS) entry which is preliminary data.</text>
</comment>
<name>A0A919WHZ9_9BACI</name>
<accession>A0A919WHZ9</accession>
<dbReference type="RefSeq" id="WP_212933607.1">
    <property type="nucleotide sequence ID" value="NZ_BORC01000003.1"/>
</dbReference>
<keyword evidence="2" id="KW-1185">Reference proteome</keyword>